<dbReference type="Proteomes" id="UP001651158">
    <property type="component" value="Unassembled WGS sequence"/>
</dbReference>
<evidence type="ECO:0000259" key="7">
    <source>
        <dbReference type="PROSITE" id="PS50114"/>
    </source>
</evidence>
<dbReference type="Gene3D" id="3.30.50.10">
    <property type="entry name" value="Erythroid Transcription Factor GATA-1, subunit A"/>
    <property type="match status" value="1"/>
</dbReference>
<evidence type="ECO:0000313" key="8">
    <source>
        <dbReference type="EMBL" id="KAL5106171.1"/>
    </source>
</evidence>
<evidence type="ECO:0000256" key="2">
    <source>
        <dbReference type="ARBA" id="ARBA00022723"/>
    </source>
</evidence>
<keyword evidence="2" id="KW-0479">Metal-binding</keyword>
<dbReference type="InterPro" id="IPR013088">
    <property type="entry name" value="Znf_NHR/GATA"/>
</dbReference>
<sequence length="365" mass="41201">MSADIMEKSLIFNDYGSLLFPGYENAYPDCSQYPCSSQDYLRDGKSGTEYTTHDVPGSNASVAACHWLGSKYTNYESRPLTSNQSPECASCGATDAGGRFWVSHSVPGVALCEACQFQHHQQSRHQHHQIISQNIQYCDYTFASSLEGPMPSNGLPLLPTEQPEERDVGEGDTKVVDCWSSERGTRDLAESACHGVSPFLLWPVSNKPLKQDLSAWELLGMLAYSCRKPERVTVCANCQTSATTLWRRNAEGEPVCNACGLYFKLHKVNRPLSMKKEAIQKRKRGKKRCDRQEPCRSFLQQPMERHRAEDLNNFRETNERDRHTSDEHFFFGSFSPRPAANSPTTAEEQCRIAHNYTDTAYFLPN</sequence>
<dbReference type="PROSITE" id="PS00344">
    <property type="entry name" value="GATA_ZN_FINGER_1"/>
    <property type="match status" value="1"/>
</dbReference>
<dbReference type="PANTHER" id="PTHR10071">
    <property type="entry name" value="TRANSCRIPTION FACTOR GATA FAMILY MEMBER"/>
    <property type="match status" value="1"/>
</dbReference>
<comment type="caution">
    <text evidence="8">The sequence shown here is derived from an EMBL/GenBank/DDBJ whole genome shotgun (WGS) entry which is preliminary data.</text>
</comment>
<dbReference type="CDD" id="cd00202">
    <property type="entry name" value="ZnF_GATA"/>
    <property type="match status" value="1"/>
</dbReference>
<keyword evidence="5" id="KW-0539">Nucleus</keyword>
<accession>A0ABR4Q8Z3</accession>
<feature type="domain" description="GATA-type" evidence="7">
    <location>
        <begin position="235"/>
        <end position="282"/>
    </location>
</feature>
<comment type="subcellular location">
    <subcellularLocation>
        <location evidence="1">Nucleus</location>
    </subcellularLocation>
</comment>
<dbReference type="PROSITE" id="PS50114">
    <property type="entry name" value="GATA_ZN_FINGER_2"/>
    <property type="match status" value="1"/>
</dbReference>
<evidence type="ECO:0000256" key="3">
    <source>
        <dbReference type="ARBA" id="ARBA00022771"/>
    </source>
</evidence>
<keyword evidence="3 6" id="KW-0863">Zinc-finger</keyword>
<gene>
    <name evidence="8" type="ORF">TcWFU_004132</name>
</gene>
<evidence type="ECO:0000256" key="6">
    <source>
        <dbReference type="PROSITE-ProRule" id="PRU00094"/>
    </source>
</evidence>
<evidence type="ECO:0000256" key="4">
    <source>
        <dbReference type="ARBA" id="ARBA00022833"/>
    </source>
</evidence>
<dbReference type="PANTHER" id="PTHR10071:SF281">
    <property type="entry name" value="BOX A-BINDING FACTOR-RELATED"/>
    <property type="match status" value="1"/>
</dbReference>
<keyword evidence="4" id="KW-0862">Zinc</keyword>
<dbReference type="InterPro" id="IPR000679">
    <property type="entry name" value="Znf_GATA"/>
</dbReference>
<dbReference type="Pfam" id="PF00320">
    <property type="entry name" value="GATA"/>
    <property type="match status" value="1"/>
</dbReference>
<evidence type="ECO:0000256" key="1">
    <source>
        <dbReference type="ARBA" id="ARBA00004123"/>
    </source>
</evidence>
<reference evidence="8 9" key="1">
    <citation type="journal article" date="2022" name="Front. Cell. Infect. Microbiol.">
        <title>The Genomes of Two Strains of Taenia crassiceps the Animal Model for the Study of Human Cysticercosis.</title>
        <authorList>
            <person name="Bobes R.J."/>
            <person name="Estrada K."/>
            <person name="Rios-Valencia D.G."/>
            <person name="Calderon-Gallegos A."/>
            <person name="de la Torre P."/>
            <person name="Carrero J.C."/>
            <person name="Sanchez-Flores A."/>
            <person name="Laclette J.P."/>
        </authorList>
    </citation>
    <scope>NUCLEOTIDE SEQUENCE [LARGE SCALE GENOMIC DNA]</scope>
    <source>
        <strain evidence="8">WFUcys</strain>
    </source>
</reference>
<dbReference type="InterPro" id="IPR039355">
    <property type="entry name" value="Transcription_factor_GATA"/>
</dbReference>
<dbReference type="SUPFAM" id="SSF57716">
    <property type="entry name" value="Glucocorticoid receptor-like (DNA-binding domain)"/>
    <property type="match status" value="1"/>
</dbReference>
<proteinExistence type="predicted"/>
<dbReference type="SMART" id="SM00401">
    <property type="entry name" value="ZnF_GATA"/>
    <property type="match status" value="1"/>
</dbReference>
<evidence type="ECO:0000256" key="5">
    <source>
        <dbReference type="ARBA" id="ARBA00023242"/>
    </source>
</evidence>
<protein>
    <submittedName>
        <fullName evidence="8">Transcription factor GATA-6</fullName>
    </submittedName>
</protein>
<dbReference type="PRINTS" id="PR00619">
    <property type="entry name" value="GATAZNFINGER"/>
</dbReference>
<evidence type="ECO:0000313" key="9">
    <source>
        <dbReference type="Proteomes" id="UP001651158"/>
    </source>
</evidence>
<keyword evidence="9" id="KW-1185">Reference proteome</keyword>
<organism evidence="8 9">
    <name type="scientific">Taenia crassiceps</name>
    <dbReference type="NCBI Taxonomy" id="6207"/>
    <lineage>
        <taxon>Eukaryota</taxon>
        <taxon>Metazoa</taxon>
        <taxon>Spiralia</taxon>
        <taxon>Lophotrochozoa</taxon>
        <taxon>Platyhelminthes</taxon>
        <taxon>Cestoda</taxon>
        <taxon>Eucestoda</taxon>
        <taxon>Cyclophyllidea</taxon>
        <taxon>Taeniidae</taxon>
        <taxon>Taenia</taxon>
    </lineage>
</organism>
<dbReference type="EMBL" id="JAKROA010000006">
    <property type="protein sequence ID" value="KAL5106171.1"/>
    <property type="molecule type" value="Genomic_DNA"/>
</dbReference>
<name>A0ABR4Q8Z3_9CEST</name>